<evidence type="ECO:0000313" key="2">
    <source>
        <dbReference type="EMBL" id="NER11876.1"/>
    </source>
</evidence>
<gene>
    <name evidence="2" type="ORF">GWK08_00335</name>
</gene>
<organism evidence="2 3">
    <name type="scientific">Leptobacterium flavescens</name>
    <dbReference type="NCBI Taxonomy" id="472055"/>
    <lineage>
        <taxon>Bacteria</taxon>
        <taxon>Pseudomonadati</taxon>
        <taxon>Bacteroidota</taxon>
        <taxon>Flavobacteriia</taxon>
        <taxon>Flavobacteriales</taxon>
        <taxon>Flavobacteriaceae</taxon>
        <taxon>Leptobacterium</taxon>
    </lineage>
</organism>
<feature type="transmembrane region" description="Helical" evidence="1">
    <location>
        <begin position="152"/>
        <end position="170"/>
    </location>
</feature>
<keyword evidence="1" id="KW-0472">Membrane</keyword>
<comment type="caution">
    <text evidence="2">The sequence shown here is derived from an EMBL/GenBank/DDBJ whole genome shotgun (WGS) entry which is preliminary data.</text>
</comment>
<dbReference type="RefSeq" id="WP_163604911.1">
    <property type="nucleotide sequence ID" value="NZ_JAABOO010000001.1"/>
</dbReference>
<keyword evidence="3" id="KW-1185">Reference proteome</keyword>
<reference evidence="2 3" key="1">
    <citation type="submission" date="2020-01" db="EMBL/GenBank/DDBJ databases">
        <title>Leptobacterium flavescens.</title>
        <authorList>
            <person name="Wang G."/>
        </authorList>
    </citation>
    <scope>NUCLEOTIDE SEQUENCE [LARGE SCALE GENOMIC DNA]</scope>
    <source>
        <strain evidence="2 3">KCTC 22160</strain>
    </source>
</reference>
<evidence type="ECO:0000313" key="3">
    <source>
        <dbReference type="Proteomes" id="UP000468581"/>
    </source>
</evidence>
<dbReference type="Proteomes" id="UP000468581">
    <property type="component" value="Unassembled WGS sequence"/>
</dbReference>
<dbReference type="AlphaFoldDB" id="A0A6P0UNH8"/>
<dbReference type="EMBL" id="JAABOO010000001">
    <property type="protein sequence ID" value="NER11876.1"/>
    <property type="molecule type" value="Genomic_DNA"/>
</dbReference>
<name>A0A6P0UNH8_9FLAO</name>
<keyword evidence="1" id="KW-0812">Transmembrane</keyword>
<evidence type="ECO:0000256" key="1">
    <source>
        <dbReference type="SAM" id="Phobius"/>
    </source>
</evidence>
<proteinExistence type="predicted"/>
<protein>
    <submittedName>
        <fullName evidence="2">Uncharacterized protein</fullName>
    </submittedName>
</protein>
<sequence length="188" mass="22364">MRSLHEIEQRLLEHNFKLTRIINSTTYAVKETSHGVTAYARYEVMEDAIYLHFGKTNEGIIKIDFKQTPPIVVSNLTLKVLTEIQEDLRTKLILQIKSSKRRTEEHQKAERKKVFGRLRFLMNILPKSSREEALIDLYEMIREMKKDNCHKAYIVFIVVINIVSVIYHTLMFKLKDYFYPEKAKSRRE</sequence>
<accession>A0A6P0UNH8</accession>
<keyword evidence="1" id="KW-1133">Transmembrane helix</keyword>